<dbReference type="EC" id="3.1.26.4" evidence="3"/>
<dbReference type="Gene3D" id="3.40.970.10">
    <property type="entry name" value="Ribonuclease H1, N-terminal domain"/>
    <property type="match status" value="1"/>
</dbReference>
<feature type="compositionally biased region" description="Basic and acidic residues" evidence="9">
    <location>
        <begin position="80"/>
        <end position="89"/>
    </location>
</feature>
<evidence type="ECO:0000256" key="8">
    <source>
        <dbReference type="ARBA" id="ARBA00022842"/>
    </source>
</evidence>
<comment type="caution">
    <text evidence="11">The sequence shown here is derived from an EMBL/GenBank/DDBJ whole genome shotgun (WGS) entry which is preliminary data.</text>
</comment>
<dbReference type="SUPFAM" id="SSF55658">
    <property type="entry name" value="L9 N-domain-like"/>
    <property type="match status" value="1"/>
</dbReference>
<proteinExistence type="inferred from homology"/>
<keyword evidence="8" id="KW-0460">Magnesium</keyword>
<evidence type="ECO:0000313" key="11">
    <source>
        <dbReference type="EMBL" id="RSL84676.1"/>
    </source>
</evidence>
<comment type="similarity">
    <text evidence="2">Belongs to the RNase H family.</text>
</comment>
<keyword evidence="6" id="KW-0255">Endonuclease</keyword>
<evidence type="ECO:0000256" key="4">
    <source>
        <dbReference type="ARBA" id="ARBA00022722"/>
    </source>
</evidence>
<reference evidence="11 12" key="1">
    <citation type="submission" date="2017-06" db="EMBL/GenBank/DDBJ databases">
        <title>Comparative genomic analysis of Ambrosia Fusariam Clade fungi.</title>
        <authorList>
            <person name="Stajich J.E."/>
            <person name="Carrillo J."/>
            <person name="Kijimoto T."/>
            <person name="Eskalen A."/>
            <person name="O'Donnell K."/>
            <person name="Kasson M."/>
        </authorList>
    </citation>
    <scope>NUCLEOTIDE SEQUENCE [LARGE SCALE GENOMIC DNA]</scope>
    <source>
        <strain evidence="11 12">NRRL62606</strain>
    </source>
</reference>
<comment type="cofactor">
    <cofactor evidence="1">
        <name>Mg(2+)</name>
        <dbReference type="ChEBI" id="CHEBI:18420"/>
    </cofactor>
</comment>
<evidence type="ECO:0000256" key="5">
    <source>
        <dbReference type="ARBA" id="ARBA00022723"/>
    </source>
</evidence>
<evidence type="ECO:0000256" key="2">
    <source>
        <dbReference type="ARBA" id="ARBA00005300"/>
    </source>
</evidence>
<dbReference type="InterPro" id="IPR011320">
    <property type="entry name" value="RNase_H1_N"/>
</dbReference>
<evidence type="ECO:0000256" key="3">
    <source>
        <dbReference type="ARBA" id="ARBA00012180"/>
    </source>
</evidence>
<organism evidence="11 12">
    <name type="scientific">Fusarium floridanum</name>
    <dbReference type="NCBI Taxonomy" id="1325733"/>
    <lineage>
        <taxon>Eukaryota</taxon>
        <taxon>Fungi</taxon>
        <taxon>Dikarya</taxon>
        <taxon>Ascomycota</taxon>
        <taxon>Pezizomycotina</taxon>
        <taxon>Sordariomycetes</taxon>
        <taxon>Hypocreomycetidae</taxon>
        <taxon>Hypocreales</taxon>
        <taxon>Nectriaceae</taxon>
        <taxon>Fusarium</taxon>
        <taxon>Fusarium solani species complex</taxon>
    </lineage>
</organism>
<dbReference type="FunFam" id="3.40.970.10:FF:000001">
    <property type="entry name" value="Ribonuclease H1"/>
    <property type="match status" value="1"/>
</dbReference>
<evidence type="ECO:0000256" key="9">
    <source>
        <dbReference type="SAM" id="MobiDB-lite"/>
    </source>
</evidence>
<dbReference type="InterPro" id="IPR037056">
    <property type="entry name" value="RNase_H1_N_sf"/>
</dbReference>
<keyword evidence="5" id="KW-0479">Metal-binding</keyword>
<dbReference type="GO" id="GO:0004523">
    <property type="term" value="F:RNA-DNA hybrid ribonuclease activity"/>
    <property type="evidence" value="ECO:0007669"/>
    <property type="project" value="UniProtKB-EC"/>
</dbReference>
<name>A0A428S549_9HYPO</name>
<sequence>MKYYAVAIGRITGVFETWDETKSQVNGYSGARHKSFKSREEAQEFVNQHKIESDPVVGRIVFEEPERKMADLMRNSPDPRSSHTKREDSPTSMADECLDSDYRSSRAPCHPASLLAHFRASGRRVTSVDAVSNDATDNNLHVASVKSLG</sequence>
<evidence type="ECO:0000256" key="1">
    <source>
        <dbReference type="ARBA" id="ARBA00001946"/>
    </source>
</evidence>
<dbReference type="Pfam" id="PF01693">
    <property type="entry name" value="Cauli_VI"/>
    <property type="match status" value="1"/>
</dbReference>
<keyword evidence="4" id="KW-0540">Nuclease</keyword>
<dbReference type="Proteomes" id="UP000287972">
    <property type="component" value="Unassembled WGS sequence"/>
</dbReference>
<gene>
    <name evidence="11" type="ORF">CEP51_003764</name>
</gene>
<dbReference type="EMBL" id="NKCL01000064">
    <property type="protein sequence ID" value="RSL84676.1"/>
    <property type="molecule type" value="Genomic_DNA"/>
</dbReference>
<evidence type="ECO:0000313" key="12">
    <source>
        <dbReference type="Proteomes" id="UP000287972"/>
    </source>
</evidence>
<feature type="domain" description="Ribonuclease H1 N-terminal" evidence="10">
    <location>
        <begin position="2"/>
        <end position="45"/>
    </location>
</feature>
<evidence type="ECO:0000256" key="6">
    <source>
        <dbReference type="ARBA" id="ARBA00022759"/>
    </source>
</evidence>
<evidence type="ECO:0000256" key="7">
    <source>
        <dbReference type="ARBA" id="ARBA00022801"/>
    </source>
</evidence>
<keyword evidence="12" id="KW-1185">Reference proteome</keyword>
<evidence type="ECO:0000259" key="10">
    <source>
        <dbReference type="Pfam" id="PF01693"/>
    </source>
</evidence>
<dbReference type="InterPro" id="IPR009027">
    <property type="entry name" value="Ribosomal_bL9/RNase_H1_N"/>
</dbReference>
<dbReference type="AlphaFoldDB" id="A0A428S549"/>
<protein>
    <recommendedName>
        <fullName evidence="3">ribonuclease H</fullName>
        <ecNumber evidence="3">3.1.26.4</ecNumber>
    </recommendedName>
</protein>
<accession>A0A428S549</accession>
<keyword evidence="7" id="KW-0378">Hydrolase</keyword>
<dbReference type="GO" id="GO:0046872">
    <property type="term" value="F:metal ion binding"/>
    <property type="evidence" value="ECO:0007669"/>
    <property type="project" value="UniProtKB-KW"/>
</dbReference>
<feature type="region of interest" description="Disordered" evidence="9">
    <location>
        <begin position="68"/>
        <end position="106"/>
    </location>
</feature>